<dbReference type="CDD" id="cd00371">
    <property type="entry name" value="HMA"/>
    <property type="match status" value="1"/>
</dbReference>
<keyword evidence="1" id="KW-0479">Metal-binding</keyword>
<protein>
    <submittedName>
        <fullName evidence="3">Heavy-metal-associated domain-containing protein</fullName>
    </submittedName>
</protein>
<dbReference type="PROSITE" id="PS50846">
    <property type="entry name" value="HMA_2"/>
    <property type="match status" value="1"/>
</dbReference>
<evidence type="ECO:0000256" key="1">
    <source>
        <dbReference type="ARBA" id="ARBA00022723"/>
    </source>
</evidence>
<dbReference type="GeneID" id="71854760"/>
<feature type="domain" description="HMA" evidence="2">
    <location>
        <begin position="5"/>
        <end position="70"/>
    </location>
</feature>
<evidence type="ECO:0000259" key="2">
    <source>
        <dbReference type="PROSITE" id="PS50846"/>
    </source>
</evidence>
<gene>
    <name evidence="3" type="ORF">ACFOZ7_05545</name>
</gene>
<dbReference type="Gene3D" id="3.30.70.100">
    <property type="match status" value="1"/>
</dbReference>
<evidence type="ECO:0000313" key="4">
    <source>
        <dbReference type="Proteomes" id="UP001595821"/>
    </source>
</evidence>
<evidence type="ECO:0000313" key="3">
    <source>
        <dbReference type="EMBL" id="MFC4246460.1"/>
    </source>
</evidence>
<organism evidence="3 4">
    <name type="scientific">Natribaculum luteum</name>
    <dbReference type="NCBI Taxonomy" id="1586232"/>
    <lineage>
        <taxon>Archaea</taxon>
        <taxon>Methanobacteriati</taxon>
        <taxon>Methanobacteriota</taxon>
        <taxon>Stenosarchaea group</taxon>
        <taxon>Halobacteria</taxon>
        <taxon>Halobacteriales</taxon>
        <taxon>Natrialbaceae</taxon>
        <taxon>Natribaculum</taxon>
    </lineage>
</organism>
<dbReference type="Proteomes" id="UP001595821">
    <property type="component" value="Unassembled WGS sequence"/>
</dbReference>
<dbReference type="InterPro" id="IPR017969">
    <property type="entry name" value="Heavy-metal-associated_CS"/>
</dbReference>
<dbReference type="SUPFAM" id="SSF55008">
    <property type="entry name" value="HMA, heavy metal-associated domain"/>
    <property type="match status" value="1"/>
</dbReference>
<reference evidence="3 4" key="1">
    <citation type="journal article" date="2014" name="Int. J. Syst. Evol. Microbiol.">
        <title>Complete genome sequence of Corynebacterium casei LMG S-19264T (=DSM 44701T), isolated from a smear-ripened cheese.</title>
        <authorList>
            <consortium name="US DOE Joint Genome Institute (JGI-PGF)"/>
            <person name="Walter F."/>
            <person name="Albersmeier A."/>
            <person name="Kalinowski J."/>
            <person name="Ruckert C."/>
        </authorList>
    </citation>
    <scope>NUCLEOTIDE SEQUENCE [LARGE SCALE GENOMIC DNA]</scope>
    <source>
        <strain evidence="3 4">IBRC-M 10912</strain>
    </source>
</reference>
<accession>A0ABD5NWS2</accession>
<proteinExistence type="predicted"/>
<comment type="caution">
    <text evidence="3">The sequence shown here is derived from an EMBL/GenBank/DDBJ whole genome shotgun (WGS) entry which is preliminary data.</text>
</comment>
<dbReference type="AlphaFoldDB" id="A0ABD5NWS2"/>
<sequence length="70" mass="7677">MAVVSTYQIEVSDMMCNGCEDTIQDELRRANGVNRVSANFIEGTVEIEGGDHIDREKLVGIVNELGFSAE</sequence>
<dbReference type="EMBL" id="JBHSDJ010000013">
    <property type="protein sequence ID" value="MFC4246460.1"/>
    <property type="molecule type" value="Genomic_DNA"/>
</dbReference>
<dbReference type="Pfam" id="PF00403">
    <property type="entry name" value="HMA"/>
    <property type="match status" value="1"/>
</dbReference>
<dbReference type="InterPro" id="IPR006121">
    <property type="entry name" value="HMA_dom"/>
</dbReference>
<dbReference type="InterPro" id="IPR036163">
    <property type="entry name" value="HMA_dom_sf"/>
</dbReference>
<dbReference type="RefSeq" id="WP_246967008.1">
    <property type="nucleotide sequence ID" value="NZ_CP095397.1"/>
</dbReference>
<dbReference type="GO" id="GO:0046872">
    <property type="term" value="F:metal ion binding"/>
    <property type="evidence" value="ECO:0007669"/>
    <property type="project" value="UniProtKB-KW"/>
</dbReference>
<dbReference type="PROSITE" id="PS01047">
    <property type="entry name" value="HMA_1"/>
    <property type="match status" value="1"/>
</dbReference>
<name>A0ABD5NWS2_9EURY</name>